<evidence type="ECO:0000259" key="5">
    <source>
        <dbReference type="PROSITE" id="PS50075"/>
    </source>
</evidence>
<dbReference type="InterPro" id="IPR042099">
    <property type="entry name" value="ANL_N_sf"/>
</dbReference>
<evidence type="ECO:0000256" key="1">
    <source>
        <dbReference type="ARBA" id="ARBA00001957"/>
    </source>
</evidence>
<dbReference type="PROSITE" id="PS50075">
    <property type="entry name" value="CARRIER"/>
    <property type="match status" value="2"/>
</dbReference>
<sequence length="2076" mass="221903">MNSGSIPTRPEADRFAASAAQQRLWFLQHRHPASRAYTVTEAIWLRGPLDAEALERSLAALVERHAQLRVVFDYRDGGLWQRVLPAGAHPVELRRATVDRDEVDAWLGRQAEEGFDLRTGPLFRAVLAELGPDERVFAFLVHHIVTDGWASQVFFAELGAAYQAELAGTRPEWTEPAGDYRAAVDRERARLAAPEFDTRVASAAEPVRSASFGIDLPRDAAATEPAQAGTLRERLPDDLVKGAETVAAAHGATQAMFYAASFAALLARHSGQEQVVIGLPVAGRDPEAASCYGLFVNTIPLPVTVRGDDSWSDLLASVRDAAVVAYSHADVPLDRLAAHLGGAPLAAMLVVQPDDEPLPELTGVRAARYFPMNRHTKFDVVLQLDRALAVAPGGSEPESGLWAALEYPAESWTRARAERLLAHWRLVVAAMSADPAARVADLDLVTPAEQELRAGGRRLAEAVPALDPVEGFARVVTEQPEAPAVWQDGRVLSYAGLAARVGAIQSALLDAGIAPGDSVGVCLRRTPDLVAALHAILRSGATYVPLDPAYPRERLAFIADDADCALILVEPDTREVLPGGGTPTLDTAALADADLPAAAPTDPEHVAYLIYTSGSTGRPKGVAIPHRAMRAFLGWARAHFPADEGAVVLASTSVCFDLSVFELFLPLSLGGSVRLVGTALELAERPDPAPTLINTVPSAMAELLRADALPARTRVVNLAGEALPRALVDLVHAASPSVRVFNLYGPSEDTTYSTWCEVPRGSAEEPTIGFPVEGTNAYVLDAALAPVPVGVDGELFLGGLGVAQGYLGRPELTAERFLPDPFTTEPGARMYRTGDRVRLTDTGELRYLGRYDHQVKLRGFRIETGEIESRAAELDGVDQAVVTVRTVAGTDHLVCYWTGGADADALRAALAEALPEYMVPRYWVPLKAFPLNPNGKTDRAALPEPARDTGGSTAPATDTERALAELVAELTASGPLGADAEFFELGGHSLMAMQLVVVVRERLGAEITLADVFADRTVRALAERVDRATANQIVLPPLRPRSGAGPAPLAYAQERMWLVDQLRPGTAMLNIGMAVRFTGDLDRDLLRRALQGLTDRHDALRLRVGRGPDGKLRQQAVANQTVAPQVLASAGEKATDRLLRSAVATPFDVATEPPARWVLVNEPGAAVLCLVIHHVVADAPSLRVLFDELLADYAALRERAPLTQAPAVSVLDYGEWQRHALDHSIAVRRDLAYWRERLADLPDRLRLAFDRDPAAATAFSGSRVTRKLPDAAVDALLAVGRSAGATPFAALLAAYQGLMGRLSGQDDIVVGTPIADRDQSGTERLVGCLLNTLALRADLSGALSYAELLAQTRQRCLEAFAHQQTPFELVVGALDVERAVDHTPVFQTMFVLHGDQQPLPAPAGLGCSVVEVEPVATQFDVTVMVSRDERGWVAEWDYRTDLFDAATVERFADCFAAMIAAAAREPALPLTHLRLGQTELPASGRPAATPVPATLPELFAAHAHRDEPAVRDDDGTLTYRELDAAANRLARRLAGRGVGQDDLVAIVLPRTRAAVTAVLGVAKAGAAFLCLDPALPAERMAWIARDAGVRLQITDASLAGRLDAVPELRLDGERPGEPVADPDLHRLTTDHLCYAIYTSGSTGTPKGVLLPHSGLAQLRDLHRDRFDAGPGSHVLQYAPHSFDAWVWECAMALLTGACLHMTAADALLPGGPLESALAARGITHLTMPPSNLAMVTALPDSLRHLVLAGEALPADLVTRWGGRVHMWNAYGPSEATVCGTIRDCTDLPAGQAPTIGTAFAGAQAYVLDEALNPVPAGVPGELCLGGQGLGRGYLGRPELTASVFVPHPDPARPGERLYRTGDRARLTADGEIEFLGRADDQVKLRGIRVELGEIERALAAGPRVGGAVVLVAGTGGEQHLVGFVTGPADLDVEELRGQLTTTLPAYMVPAWVDRLEAFPLTGNGKLDRRALAARAATRRPVRRASAPPRGPVETEITAIWRELLPDAEIGREDSFFALGGTSLTLTRLHERLDARYRGALKLVDLFRLTTVAAIATALENTGAVEPAASADLSFRL</sequence>
<dbReference type="SMART" id="SM00823">
    <property type="entry name" value="PKS_PP"/>
    <property type="match status" value="2"/>
</dbReference>
<keyword evidence="7" id="KW-1185">Reference proteome</keyword>
<dbReference type="Gene3D" id="3.30.300.30">
    <property type="match status" value="2"/>
</dbReference>
<dbReference type="InterPro" id="IPR020845">
    <property type="entry name" value="AMP-binding_CS"/>
</dbReference>
<comment type="cofactor">
    <cofactor evidence="1">
        <name>pantetheine 4'-phosphate</name>
        <dbReference type="ChEBI" id="CHEBI:47942"/>
    </cofactor>
</comment>
<dbReference type="Gene3D" id="3.40.50.980">
    <property type="match status" value="2"/>
</dbReference>
<accession>A0ABS8Z2E7</accession>
<dbReference type="PANTHER" id="PTHR45527:SF1">
    <property type="entry name" value="FATTY ACID SYNTHASE"/>
    <property type="match status" value="1"/>
</dbReference>
<dbReference type="Pfam" id="PF00550">
    <property type="entry name" value="PP-binding"/>
    <property type="match status" value="2"/>
</dbReference>
<evidence type="ECO:0000256" key="4">
    <source>
        <dbReference type="SAM" id="MobiDB-lite"/>
    </source>
</evidence>
<feature type="domain" description="Carrier" evidence="5">
    <location>
        <begin position="1987"/>
        <end position="2062"/>
    </location>
</feature>
<dbReference type="Proteomes" id="UP001521150">
    <property type="component" value="Unassembled WGS sequence"/>
</dbReference>
<dbReference type="SUPFAM" id="SSF52777">
    <property type="entry name" value="CoA-dependent acyltransferases"/>
    <property type="match status" value="4"/>
</dbReference>
<keyword evidence="2" id="KW-0596">Phosphopantetheine</keyword>
<dbReference type="InterPro" id="IPR010071">
    <property type="entry name" value="AA_adenyl_dom"/>
</dbReference>
<dbReference type="Gene3D" id="3.30.559.10">
    <property type="entry name" value="Chloramphenicol acetyltransferase-like domain"/>
    <property type="match status" value="2"/>
</dbReference>
<dbReference type="Gene3D" id="3.30.559.30">
    <property type="entry name" value="Nonribosomal peptide synthetase, condensation domain"/>
    <property type="match status" value="2"/>
</dbReference>
<dbReference type="InterPro" id="IPR000873">
    <property type="entry name" value="AMP-dep_synth/lig_dom"/>
</dbReference>
<feature type="region of interest" description="Disordered" evidence="4">
    <location>
        <begin position="935"/>
        <end position="958"/>
    </location>
</feature>
<dbReference type="Gene3D" id="2.30.38.10">
    <property type="entry name" value="Luciferase, Domain 3"/>
    <property type="match status" value="1"/>
</dbReference>
<evidence type="ECO:0000256" key="3">
    <source>
        <dbReference type="ARBA" id="ARBA00022553"/>
    </source>
</evidence>
<dbReference type="InterPro" id="IPR045851">
    <property type="entry name" value="AMP-bd_C_sf"/>
</dbReference>
<dbReference type="Pfam" id="PF13193">
    <property type="entry name" value="AMP-binding_C"/>
    <property type="match status" value="1"/>
</dbReference>
<protein>
    <submittedName>
        <fullName evidence="6">Amino acid adenylation domain-containing protein</fullName>
    </submittedName>
</protein>
<reference evidence="6 7" key="1">
    <citation type="submission" date="2021-12" db="EMBL/GenBank/DDBJ databases">
        <title>Genome sequence of Kibdelosporangium philippinense ATCC 49844.</title>
        <authorList>
            <person name="Fedorov E.A."/>
            <person name="Omeragic M."/>
            <person name="Shalygina K.F."/>
            <person name="Maclea K.S."/>
        </authorList>
    </citation>
    <scope>NUCLEOTIDE SEQUENCE [LARGE SCALE GENOMIC DNA]</scope>
    <source>
        <strain evidence="6 7">ATCC 49844</strain>
    </source>
</reference>
<name>A0ABS8Z2E7_9PSEU</name>
<proteinExistence type="predicted"/>
<evidence type="ECO:0000256" key="2">
    <source>
        <dbReference type="ARBA" id="ARBA00022450"/>
    </source>
</evidence>
<dbReference type="RefSeq" id="WP_233722995.1">
    <property type="nucleotide sequence ID" value="NZ_JAJVCN010000001.1"/>
</dbReference>
<dbReference type="NCBIfam" id="TIGR01733">
    <property type="entry name" value="AA-adenyl-dom"/>
    <property type="match status" value="2"/>
</dbReference>
<evidence type="ECO:0000313" key="7">
    <source>
        <dbReference type="Proteomes" id="UP001521150"/>
    </source>
</evidence>
<dbReference type="SUPFAM" id="SSF56801">
    <property type="entry name" value="Acetyl-CoA synthetase-like"/>
    <property type="match status" value="2"/>
</dbReference>
<dbReference type="CDD" id="cd19531">
    <property type="entry name" value="LCL_NRPS-like"/>
    <property type="match status" value="2"/>
</dbReference>
<dbReference type="CDD" id="cd05930">
    <property type="entry name" value="A_NRPS"/>
    <property type="match status" value="1"/>
</dbReference>
<evidence type="ECO:0000313" key="6">
    <source>
        <dbReference type="EMBL" id="MCE7001950.1"/>
    </source>
</evidence>
<dbReference type="Pfam" id="PF00501">
    <property type="entry name" value="AMP-binding"/>
    <property type="match status" value="2"/>
</dbReference>
<dbReference type="SUPFAM" id="SSF47336">
    <property type="entry name" value="ACP-like"/>
    <property type="match status" value="2"/>
</dbReference>
<dbReference type="Gene3D" id="3.40.50.12780">
    <property type="entry name" value="N-terminal domain of ligase-like"/>
    <property type="match status" value="1"/>
</dbReference>
<dbReference type="PANTHER" id="PTHR45527">
    <property type="entry name" value="NONRIBOSOMAL PEPTIDE SYNTHETASE"/>
    <property type="match status" value="1"/>
</dbReference>
<dbReference type="PROSITE" id="PS00455">
    <property type="entry name" value="AMP_BINDING"/>
    <property type="match status" value="1"/>
</dbReference>
<dbReference type="Pfam" id="PF00668">
    <property type="entry name" value="Condensation"/>
    <property type="match status" value="2"/>
</dbReference>
<comment type="caution">
    <text evidence="6">The sequence shown here is derived from an EMBL/GenBank/DDBJ whole genome shotgun (WGS) entry which is preliminary data.</text>
</comment>
<dbReference type="EMBL" id="JAJVCN010000001">
    <property type="protein sequence ID" value="MCE7001950.1"/>
    <property type="molecule type" value="Genomic_DNA"/>
</dbReference>
<gene>
    <name evidence="6" type="ORF">LWC34_03755</name>
</gene>
<organism evidence="6 7">
    <name type="scientific">Kibdelosporangium philippinense</name>
    <dbReference type="NCBI Taxonomy" id="211113"/>
    <lineage>
        <taxon>Bacteria</taxon>
        <taxon>Bacillati</taxon>
        <taxon>Actinomycetota</taxon>
        <taxon>Actinomycetes</taxon>
        <taxon>Pseudonocardiales</taxon>
        <taxon>Pseudonocardiaceae</taxon>
        <taxon>Kibdelosporangium</taxon>
    </lineage>
</organism>
<dbReference type="InterPro" id="IPR023213">
    <property type="entry name" value="CAT-like_dom_sf"/>
</dbReference>
<feature type="compositionally biased region" description="Basic and acidic residues" evidence="4">
    <location>
        <begin position="936"/>
        <end position="947"/>
    </location>
</feature>
<dbReference type="InterPro" id="IPR020806">
    <property type="entry name" value="PKS_PP-bd"/>
</dbReference>
<feature type="domain" description="Carrier" evidence="5">
    <location>
        <begin position="954"/>
        <end position="1029"/>
    </location>
</feature>
<dbReference type="InterPro" id="IPR001242">
    <property type="entry name" value="Condensation_dom"/>
</dbReference>
<dbReference type="Gene3D" id="1.10.1200.10">
    <property type="entry name" value="ACP-like"/>
    <property type="match status" value="2"/>
</dbReference>
<dbReference type="InterPro" id="IPR009081">
    <property type="entry name" value="PP-bd_ACP"/>
</dbReference>
<dbReference type="InterPro" id="IPR036736">
    <property type="entry name" value="ACP-like_sf"/>
</dbReference>
<keyword evidence="3" id="KW-0597">Phosphoprotein</keyword>
<dbReference type="InterPro" id="IPR025110">
    <property type="entry name" value="AMP-bd_C"/>
</dbReference>